<keyword evidence="1" id="KW-1133">Transmembrane helix</keyword>
<keyword evidence="1" id="KW-0812">Transmembrane</keyword>
<proteinExistence type="predicted"/>
<dbReference type="KEGG" id="vrg:OKW85_04550"/>
<evidence type="ECO:0000313" key="3">
    <source>
        <dbReference type="Proteomes" id="UP001164244"/>
    </source>
</evidence>
<evidence type="ECO:0000313" key="2">
    <source>
        <dbReference type="EMBL" id="UZG51872.1"/>
    </source>
</evidence>
<reference evidence="2" key="1">
    <citation type="submission" date="2022-11" db="EMBL/GenBank/DDBJ databases">
        <title>Complete genome sequence of Veillonella rogosae KCOM 3468 isolated from human Subgingival dental plaque of Chronic peridontitis Lesion.</title>
        <authorList>
            <person name="Park S.-N."/>
            <person name="Lim Y.K."/>
            <person name="Kook J.-K."/>
        </authorList>
    </citation>
    <scope>NUCLEOTIDE SEQUENCE</scope>
    <source>
        <strain evidence="2">KCOM 3468</strain>
    </source>
</reference>
<feature type="transmembrane region" description="Helical" evidence="1">
    <location>
        <begin position="33"/>
        <end position="49"/>
    </location>
</feature>
<dbReference type="Proteomes" id="UP001164244">
    <property type="component" value="Chromosome"/>
</dbReference>
<protein>
    <submittedName>
        <fullName evidence="2">Uncharacterized protein</fullName>
    </submittedName>
</protein>
<dbReference type="EMBL" id="CP110418">
    <property type="protein sequence ID" value="UZG51872.1"/>
    <property type="molecule type" value="Genomic_DNA"/>
</dbReference>
<dbReference type="AlphaFoldDB" id="A0AA47AJ35"/>
<sequence>MFEILTILSFIYLLYRIAYYYKKVDYSKVKDFFSILIFLLATLILKELYDYKYISFNTYYFISIVIGLIFYLLLMGSIVYKYRSSDDQKERKRLTKAFLFGCILILIWGFIIFLVF</sequence>
<gene>
    <name evidence="2" type="ORF">OKW85_04550</name>
</gene>
<evidence type="ECO:0000256" key="1">
    <source>
        <dbReference type="SAM" id="Phobius"/>
    </source>
</evidence>
<name>A0AA47AJ35_9FIRM</name>
<feature type="transmembrane region" description="Helical" evidence="1">
    <location>
        <begin position="6"/>
        <end position="21"/>
    </location>
</feature>
<dbReference type="RefSeq" id="WP_265139020.1">
    <property type="nucleotide sequence ID" value="NZ_CP110418.1"/>
</dbReference>
<feature type="transmembrane region" description="Helical" evidence="1">
    <location>
        <begin position="61"/>
        <end position="82"/>
    </location>
</feature>
<feature type="transmembrane region" description="Helical" evidence="1">
    <location>
        <begin position="94"/>
        <end position="115"/>
    </location>
</feature>
<accession>A0AA47AJ35</accession>
<keyword evidence="1" id="KW-0472">Membrane</keyword>
<organism evidence="2 3">
    <name type="scientific">Veillonella rogosae</name>
    <dbReference type="NCBI Taxonomy" id="423477"/>
    <lineage>
        <taxon>Bacteria</taxon>
        <taxon>Bacillati</taxon>
        <taxon>Bacillota</taxon>
        <taxon>Negativicutes</taxon>
        <taxon>Veillonellales</taxon>
        <taxon>Veillonellaceae</taxon>
        <taxon>Veillonella</taxon>
    </lineage>
</organism>